<dbReference type="InterPro" id="IPR021122">
    <property type="entry name" value="RNA_ligase_dom_REL/Rnl2"/>
</dbReference>
<dbReference type="Gene3D" id="3.30.470.30">
    <property type="entry name" value="DNA ligase/mRNA capping enzyme"/>
    <property type="match status" value="1"/>
</dbReference>
<dbReference type="GO" id="GO:0016874">
    <property type="term" value="F:ligase activity"/>
    <property type="evidence" value="ECO:0007669"/>
    <property type="project" value="UniProtKB-KW"/>
</dbReference>
<feature type="domain" description="RNA ligase" evidence="1">
    <location>
        <begin position="24"/>
        <end position="190"/>
    </location>
</feature>
<accession>A0A8S5T3E8</accession>
<protein>
    <submittedName>
        <fullName evidence="2">RNA ligase 2</fullName>
    </submittedName>
</protein>
<reference evidence="2" key="1">
    <citation type="journal article" date="2021" name="Proc. Natl. Acad. Sci. U.S.A.">
        <title>A Catalog of Tens of Thousands of Viruses from Human Metagenomes Reveals Hidden Associations with Chronic Diseases.</title>
        <authorList>
            <person name="Tisza M.J."/>
            <person name="Buck C.B."/>
        </authorList>
    </citation>
    <scope>NUCLEOTIDE SEQUENCE</scope>
    <source>
        <strain evidence="2">CtqfO1</strain>
    </source>
</reference>
<dbReference type="EMBL" id="BK032734">
    <property type="protein sequence ID" value="DAF57495.1"/>
    <property type="molecule type" value="Genomic_DNA"/>
</dbReference>
<dbReference type="SUPFAM" id="SSF56091">
    <property type="entry name" value="DNA ligase/mRNA capping enzyme, catalytic domain"/>
    <property type="match status" value="1"/>
</dbReference>
<sequence>MIYQKYQHVERLGTSEVEGILNGTVYLFTKLDGSNMVLFDKDGVVCGGSRNRQLTIENDNAGSYAYVLSQEKFKKFFEKHTNVYLYGEWLVKHHIRTYEEDAWRKLYVFDVMREDGSYLAYEEYVPMLEEFGIEYIPLIAKPENPTEEQVREYVDKCTFLQTEGNLGEGICVKRYDYTNKYGRTTWAKIVRGEFKQTKKANKPIDGKSVEKDIVDNFCTEQFIRKEYEKIVNDAGEWNSKMIPRLIGVVWREFVKEETYNFVKKYKNPNVNFKLLNVMVTDKIKETMKELF</sequence>
<name>A0A8S5T3E8_9CAUD</name>
<evidence type="ECO:0000259" key="1">
    <source>
        <dbReference type="Pfam" id="PF09414"/>
    </source>
</evidence>
<evidence type="ECO:0000313" key="2">
    <source>
        <dbReference type="EMBL" id="DAF57495.1"/>
    </source>
</evidence>
<organism evidence="2">
    <name type="scientific">Myoviridae sp. ctqfO1</name>
    <dbReference type="NCBI Taxonomy" id="2827710"/>
    <lineage>
        <taxon>Viruses</taxon>
        <taxon>Duplodnaviria</taxon>
        <taxon>Heunggongvirae</taxon>
        <taxon>Uroviricota</taxon>
        <taxon>Caudoviricetes</taxon>
    </lineage>
</organism>
<keyword evidence="2" id="KW-0436">Ligase</keyword>
<proteinExistence type="predicted"/>
<dbReference type="Pfam" id="PF09414">
    <property type="entry name" value="RNA_ligase"/>
    <property type="match status" value="1"/>
</dbReference>